<comment type="caution">
    <text evidence="2">The sequence shown here is derived from an EMBL/GenBank/DDBJ whole genome shotgun (WGS) entry which is preliminary data.</text>
</comment>
<keyword evidence="3" id="KW-1185">Reference proteome</keyword>
<sequence>MKNLNWKSEELEWIERVRQLLIELARASLADIPRLPANLSQKALPLVEGGQDILDAASRQGLSEEARSQYPELQWVEQVRQFFLDLVKISLSEHPRLPEHLSRNALALAEKAQEIQEEAEAMDSSDGLPSKMATEDTTTSQAPVSESLDANSSPSVLLEALKKSVKTQQANSSGSEAPEWSQLVNLIELAQGLYQRVKE</sequence>
<accession>A0A928VVU0</accession>
<name>A0A928VVU0_9CYAN</name>
<dbReference type="RefSeq" id="WP_264321487.1">
    <property type="nucleotide sequence ID" value="NZ_JADEXN010000172.1"/>
</dbReference>
<evidence type="ECO:0000313" key="2">
    <source>
        <dbReference type="EMBL" id="MBE9041269.1"/>
    </source>
</evidence>
<protein>
    <submittedName>
        <fullName evidence="2">Inorganic pyrophosphatase</fullName>
    </submittedName>
</protein>
<feature type="region of interest" description="Disordered" evidence="1">
    <location>
        <begin position="115"/>
        <end position="153"/>
    </location>
</feature>
<gene>
    <name evidence="2" type="ORF">IQ235_10805</name>
</gene>
<proteinExistence type="predicted"/>
<feature type="compositionally biased region" description="Polar residues" evidence="1">
    <location>
        <begin position="135"/>
        <end position="153"/>
    </location>
</feature>
<evidence type="ECO:0000313" key="3">
    <source>
        <dbReference type="Proteomes" id="UP000621799"/>
    </source>
</evidence>
<dbReference type="AlphaFoldDB" id="A0A928VVU0"/>
<dbReference type="EMBL" id="JADEXN010000172">
    <property type="protein sequence ID" value="MBE9041269.1"/>
    <property type="molecule type" value="Genomic_DNA"/>
</dbReference>
<organism evidence="2 3">
    <name type="scientific">Zarconia navalis LEGE 11467</name>
    <dbReference type="NCBI Taxonomy" id="1828826"/>
    <lineage>
        <taxon>Bacteria</taxon>
        <taxon>Bacillati</taxon>
        <taxon>Cyanobacteriota</taxon>
        <taxon>Cyanophyceae</taxon>
        <taxon>Oscillatoriophycideae</taxon>
        <taxon>Oscillatoriales</taxon>
        <taxon>Oscillatoriales incertae sedis</taxon>
        <taxon>Zarconia</taxon>
        <taxon>Zarconia navalis</taxon>
    </lineage>
</organism>
<reference evidence="2" key="1">
    <citation type="submission" date="2020-10" db="EMBL/GenBank/DDBJ databases">
        <authorList>
            <person name="Castelo-Branco R."/>
            <person name="Eusebio N."/>
            <person name="Adriana R."/>
            <person name="Vieira A."/>
            <person name="Brugerolle De Fraissinette N."/>
            <person name="Rezende De Castro R."/>
            <person name="Schneider M.P."/>
            <person name="Vasconcelos V."/>
            <person name="Leao P.N."/>
        </authorList>
    </citation>
    <scope>NUCLEOTIDE SEQUENCE</scope>
    <source>
        <strain evidence="2">LEGE 11467</strain>
    </source>
</reference>
<evidence type="ECO:0000256" key="1">
    <source>
        <dbReference type="SAM" id="MobiDB-lite"/>
    </source>
</evidence>
<dbReference type="Proteomes" id="UP000621799">
    <property type="component" value="Unassembled WGS sequence"/>
</dbReference>